<evidence type="ECO:0000259" key="3">
    <source>
        <dbReference type="Pfam" id="PF12480"/>
    </source>
</evidence>
<evidence type="ECO:0000256" key="1">
    <source>
        <dbReference type="ARBA" id="ARBA00038379"/>
    </source>
</evidence>
<dbReference type="PANTHER" id="PTHR22574">
    <property type="match status" value="1"/>
</dbReference>
<feature type="domain" description="Golgi associated RAB2 interactor protein-like Rab2B-binding" evidence="3">
    <location>
        <begin position="98"/>
        <end position="165"/>
    </location>
</feature>
<dbReference type="Pfam" id="PF12480">
    <property type="entry name" value="GARIL_Rab2_bd"/>
    <property type="match status" value="1"/>
</dbReference>
<evidence type="ECO:0000313" key="4">
    <source>
        <dbReference type="EMBL" id="KAK2089179.1"/>
    </source>
</evidence>
<name>A0ABQ9TWK4_SAGOE</name>
<reference evidence="4 5" key="1">
    <citation type="submission" date="2023-05" db="EMBL/GenBank/DDBJ databases">
        <title>B98-5 Cell Line De Novo Hybrid Assembly: An Optical Mapping Approach.</title>
        <authorList>
            <person name="Kananen K."/>
            <person name="Auerbach J.A."/>
            <person name="Kautto E."/>
            <person name="Blachly J.S."/>
        </authorList>
    </citation>
    <scope>NUCLEOTIDE SEQUENCE [LARGE SCALE GENOMIC DNA]</scope>
    <source>
        <strain evidence="4">B95-8</strain>
        <tissue evidence="4">Cell line</tissue>
    </source>
</reference>
<dbReference type="EMBL" id="JASSZA010000019">
    <property type="protein sequence ID" value="KAK2089179.1"/>
    <property type="molecule type" value="Genomic_DNA"/>
</dbReference>
<dbReference type="Proteomes" id="UP001266305">
    <property type="component" value="Unassembled WGS sequence"/>
</dbReference>
<comment type="caution">
    <text evidence="4">The sequence shown here is derived from an EMBL/GenBank/DDBJ whole genome shotgun (WGS) entry which is preliminary data.</text>
</comment>
<gene>
    <name evidence="4" type="primary">GARIN5B_2</name>
    <name evidence="4" type="ORF">P7K49_035086</name>
</gene>
<sequence>MIRLRNRRHPQPLQGTPKWVPILGELQKTLQKGEYLPLRPMPMFESNFVQVTSRGGPVFVSHRTNRLTMGAAASLPGLLMPDILLIGQPAEGRDCSGLVLTRMIPLDLTHLCVHDLSSWCLKLRLVSGHHYYLALDAPDNEAGFLFNCWIRLMKLLREPAFTWAPRTVLSAHLDVPLAKAPASTWYLQVGSQLHRPGMAAQEPTGQVQRGLGARAQSLG</sequence>
<evidence type="ECO:0000256" key="2">
    <source>
        <dbReference type="SAM" id="MobiDB-lite"/>
    </source>
</evidence>
<feature type="region of interest" description="Disordered" evidence="2">
    <location>
        <begin position="199"/>
        <end position="219"/>
    </location>
</feature>
<dbReference type="PANTHER" id="PTHR22574:SF12">
    <property type="entry name" value="GOLGI-ASSOCIATED RAB2 INTERACTOR PROTEIN 5B"/>
    <property type="match status" value="1"/>
</dbReference>
<comment type="similarity">
    <text evidence="1">Belongs to the GARIN family.</text>
</comment>
<protein>
    <submittedName>
        <fullName evidence="4">Golgi-associated RAB2 interactor protein 5B</fullName>
    </submittedName>
</protein>
<organism evidence="4 5">
    <name type="scientific">Saguinus oedipus</name>
    <name type="common">Cotton-top tamarin</name>
    <name type="synonym">Oedipomidas oedipus</name>
    <dbReference type="NCBI Taxonomy" id="9490"/>
    <lineage>
        <taxon>Eukaryota</taxon>
        <taxon>Metazoa</taxon>
        <taxon>Chordata</taxon>
        <taxon>Craniata</taxon>
        <taxon>Vertebrata</taxon>
        <taxon>Euteleostomi</taxon>
        <taxon>Mammalia</taxon>
        <taxon>Eutheria</taxon>
        <taxon>Euarchontoglires</taxon>
        <taxon>Primates</taxon>
        <taxon>Haplorrhini</taxon>
        <taxon>Platyrrhini</taxon>
        <taxon>Cebidae</taxon>
        <taxon>Callitrichinae</taxon>
        <taxon>Saguinus</taxon>
    </lineage>
</organism>
<accession>A0ABQ9TWK4</accession>
<keyword evidence="5" id="KW-1185">Reference proteome</keyword>
<dbReference type="InterPro" id="IPR022168">
    <property type="entry name" value="GARIL-like_Rab2B-bd"/>
</dbReference>
<proteinExistence type="inferred from homology"/>
<evidence type="ECO:0000313" key="5">
    <source>
        <dbReference type="Proteomes" id="UP001266305"/>
    </source>
</evidence>